<sequence length="51" mass="5877">MQGGPIGWEVLAWAARAVSPWLMYWLSKLIRLQGNVVQLLEALTCMTIFWK</sequence>
<dbReference type="AlphaFoldDB" id="E0DBZ7"/>
<dbReference type="STRING" id="553207.HMPREF0299_5842"/>
<keyword evidence="2" id="KW-1185">Reference proteome</keyword>
<dbReference type="EMBL" id="ACSH02000002">
    <property type="protein sequence ID" value="EFM50320.1"/>
    <property type="molecule type" value="Genomic_DNA"/>
</dbReference>
<dbReference type="Proteomes" id="UP000004218">
    <property type="component" value="Unassembled WGS sequence"/>
</dbReference>
<proteinExistence type="predicted"/>
<reference evidence="1" key="1">
    <citation type="submission" date="2010-08" db="EMBL/GenBank/DDBJ databases">
        <authorList>
            <person name="Harkins D.M."/>
            <person name="Madupu R."/>
            <person name="Durkin A.S."/>
            <person name="Torralba M."/>
            <person name="Methe B."/>
            <person name="Sutton G.G."/>
            <person name="Nelson K.E."/>
        </authorList>
    </citation>
    <scope>NUCLEOTIDE SEQUENCE [LARGE SCALE GENOMIC DNA]</scope>
    <source>
        <strain evidence="1">ATCC 14266</strain>
    </source>
</reference>
<protein>
    <submittedName>
        <fullName evidence="1">Uncharacterized protein</fullName>
    </submittedName>
</protein>
<name>E0DBZ7_9CORY</name>
<organism evidence="1 2">
    <name type="scientific">Corynebacterium matruchotii ATCC 14266</name>
    <dbReference type="NCBI Taxonomy" id="553207"/>
    <lineage>
        <taxon>Bacteria</taxon>
        <taxon>Bacillati</taxon>
        <taxon>Actinomycetota</taxon>
        <taxon>Actinomycetes</taxon>
        <taxon>Mycobacteriales</taxon>
        <taxon>Corynebacteriaceae</taxon>
        <taxon>Corynebacterium</taxon>
    </lineage>
</organism>
<accession>E0DBZ7</accession>
<gene>
    <name evidence="1" type="ORF">HMPREF0299_5842</name>
</gene>
<comment type="caution">
    <text evidence="1">The sequence shown here is derived from an EMBL/GenBank/DDBJ whole genome shotgun (WGS) entry which is preliminary data.</text>
</comment>
<evidence type="ECO:0000313" key="1">
    <source>
        <dbReference type="EMBL" id="EFM50320.1"/>
    </source>
</evidence>
<evidence type="ECO:0000313" key="2">
    <source>
        <dbReference type="Proteomes" id="UP000004218"/>
    </source>
</evidence>